<dbReference type="Proteomes" id="UP000030651">
    <property type="component" value="Unassembled WGS sequence"/>
</dbReference>
<dbReference type="OrthoDB" id="10596964at2759"/>
<dbReference type="EMBL" id="KI912113">
    <property type="protein sequence ID" value="ETS80313.1"/>
    <property type="molecule type" value="Genomic_DNA"/>
</dbReference>
<gene>
    <name evidence="2" type="ORF">PFICI_07842</name>
</gene>
<reference evidence="3" key="1">
    <citation type="journal article" date="2015" name="BMC Genomics">
        <title>Genomic and transcriptomic analysis of the endophytic fungus Pestalotiopsis fici reveals its lifestyle and high potential for synthesis of natural products.</title>
        <authorList>
            <person name="Wang X."/>
            <person name="Zhang X."/>
            <person name="Liu L."/>
            <person name="Xiang M."/>
            <person name="Wang W."/>
            <person name="Sun X."/>
            <person name="Che Y."/>
            <person name="Guo L."/>
            <person name="Liu G."/>
            <person name="Guo L."/>
            <person name="Wang C."/>
            <person name="Yin W.B."/>
            <person name="Stadler M."/>
            <person name="Zhang X."/>
            <person name="Liu X."/>
        </authorList>
    </citation>
    <scope>NUCLEOTIDE SEQUENCE [LARGE SCALE GENOMIC DNA]</scope>
    <source>
        <strain evidence="3">W106-1 / CGMCC3.15140</strain>
    </source>
</reference>
<dbReference type="InParanoid" id="W3X2F3"/>
<accession>W3X2F3</accession>
<keyword evidence="3" id="KW-1185">Reference proteome</keyword>
<organism evidence="2 3">
    <name type="scientific">Pestalotiopsis fici (strain W106-1 / CGMCC3.15140)</name>
    <dbReference type="NCBI Taxonomy" id="1229662"/>
    <lineage>
        <taxon>Eukaryota</taxon>
        <taxon>Fungi</taxon>
        <taxon>Dikarya</taxon>
        <taxon>Ascomycota</taxon>
        <taxon>Pezizomycotina</taxon>
        <taxon>Sordariomycetes</taxon>
        <taxon>Xylariomycetidae</taxon>
        <taxon>Amphisphaeriales</taxon>
        <taxon>Sporocadaceae</taxon>
        <taxon>Pestalotiopsis</taxon>
    </lineage>
</organism>
<protein>
    <submittedName>
        <fullName evidence="2">Uncharacterized protein</fullName>
    </submittedName>
</protein>
<evidence type="ECO:0000256" key="1">
    <source>
        <dbReference type="SAM" id="MobiDB-lite"/>
    </source>
</evidence>
<name>W3X2F3_PESFW</name>
<feature type="region of interest" description="Disordered" evidence="1">
    <location>
        <begin position="285"/>
        <end position="312"/>
    </location>
</feature>
<dbReference type="RefSeq" id="XP_007834614.1">
    <property type="nucleotide sequence ID" value="XM_007836423.1"/>
</dbReference>
<feature type="compositionally biased region" description="Acidic residues" evidence="1">
    <location>
        <begin position="296"/>
        <end position="309"/>
    </location>
</feature>
<dbReference type="HOGENOM" id="CLU_771847_0_0_1"/>
<proteinExistence type="predicted"/>
<dbReference type="GeneID" id="19272855"/>
<evidence type="ECO:0000313" key="2">
    <source>
        <dbReference type="EMBL" id="ETS80313.1"/>
    </source>
</evidence>
<sequence length="359" mass="40033">MAPHKESQLSRYLARAIHGANLSKPKALTAALKDHTFTQSYRFGNPANNNFAAFKSLGTAAREKAVNWAKNRRAKVTTHFASPFSALPCLRDLLEYNHGQYFFDVDIHGNYTKTPPRHWQTLTAPLFNHAVHAMLGEPATTMNTILLAAIVRPKGHIVFLLPNSEGLEHVIRQILDHGLPLRLLSAKEVDLEPSLHGGRHQTVEIHSRLTSHSKQKLTNIYDSFWRERMMHSSAADAQITIARSAAMKDWGSHFIATFRRLPNAGPADSTVGLLNLYETLYGFPQKDSHERPVSDQDVDDAKDQDDDDDGALRTALERTQSFTAASDPSSIDVDALKGEIARLENVISKMQTKMAKTPE</sequence>
<dbReference type="AlphaFoldDB" id="W3X2F3"/>
<evidence type="ECO:0000313" key="3">
    <source>
        <dbReference type="Proteomes" id="UP000030651"/>
    </source>
</evidence>
<dbReference type="KEGG" id="pfy:PFICI_07842"/>